<dbReference type="InterPro" id="IPR025749">
    <property type="entry name" value="Sphingomyelin_synth-like_dom"/>
</dbReference>
<dbReference type="KEGG" id="ngr:NAEGRDRAFT_63877"/>
<evidence type="ECO:0000256" key="4">
    <source>
        <dbReference type="ARBA" id="ARBA00022692"/>
    </source>
</evidence>
<dbReference type="Pfam" id="PF14360">
    <property type="entry name" value="PAP2_C"/>
    <property type="match status" value="1"/>
</dbReference>
<keyword evidence="4 9" id="KW-0812">Transmembrane</keyword>
<name>D2V4R1_NAEGR</name>
<dbReference type="EMBL" id="GG738852">
    <property type="protein sequence ID" value="EFC48146.1"/>
    <property type="molecule type" value="Genomic_DNA"/>
</dbReference>
<keyword evidence="6 9" id="KW-1133">Transmembrane helix</keyword>
<evidence type="ECO:0000313" key="11">
    <source>
        <dbReference type="EMBL" id="EFC48146.1"/>
    </source>
</evidence>
<evidence type="ECO:0000256" key="7">
    <source>
        <dbReference type="ARBA" id="ARBA00023098"/>
    </source>
</evidence>
<feature type="transmembrane region" description="Helical" evidence="9">
    <location>
        <begin position="220"/>
        <end position="239"/>
    </location>
</feature>
<evidence type="ECO:0000256" key="2">
    <source>
        <dbReference type="ARBA" id="ARBA00005441"/>
    </source>
</evidence>
<dbReference type="GO" id="GO:0005886">
    <property type="term" value="C:plasma membrane"/>
    <property type="evidence" value="ECO:0007669"/>
    <property type="project" value="TreeGrafter"/>
</dbReference>
<dbReference type="eggNOG" id="KOG3058">
    <property type="taxonomic scope" value="Eukaryota"/>
</dbReference>
<evidence type="ECO:0000256" key="6">
    <source>
        <dbReference type="ARBA" id="ARBA00022989"/>
    </source>
</evidence>
<dbReference type="OMA" id="CKINICN"/>
<keyword evidence="5" id="KW-0746">Sphingolipid metabolism</keyword>
<evidence type="ECO:0000256" key="9">
    <source>
        <dbReference type="SAM" id="Phobius"/>
    </source>
</evidence>
<dbReference type="AlphaFoldDB" id="D2V4R1"/>
<protein>
    <submittedName>
        <fullName evidence="11">Predicted protein</fullName>
    </submittedName>
</protein>
<reference evidence="11 12" key="1">
    <citation type="journal article" date="2010" name="Cell">
        <title>The genome of Naegleria gruberi illuminates early eukaryotic versatility.</title>
        <authorList>
            <person name="Fritz-Laylin L.K."/>
            <person name="Prochnik S.E."/>
            <person name="Ginger M.L."/>
            <person name="Dacks J.B."/>
            <person name="Carpenter M.L."/>
            <person name="Field M.C."/>
            <person name="Kuo A."/>
            <person name="Paredez A."/>
            <person name="Chapman J."/>
            <person name="Pham J."/>
            <person name="Shu S."/>
            <person name="Neupane R."/>
            <person name="Cipriano M."/>
            <person name="Mancuso J."/>
            <person name="Tu H."/>
            <person name="Salamov A."/>
            <person name="Lindquist E."/>
            <person name="Shapiro H."/>
            <person name="Lucas S."/>
            <person name="Grigoriev I.V."/>
            <person name="Cande W.Z."/>
            <person name="Fulton C."/>
            <person name="Rokhsar D.S."/>
            <person name="Dawson S.C."/>
        </authorList>
    </citation>
    <scope>NUCLEOTIDE SEQUENCE [LARGE SCALE GENOMIC DNA]</scope>
    <source>
        <strain evidence="11 12">NEG-M</strain>
    </source>
</reference>
<keyword evidence="8 9" id="KW-0472">Membrane</keyword>
<dbReference type="GeneID" id="8860522"/>
<evidence type="ECO:0000256" key="5">
    <source>
        <dbReference type="ARBA" id="ARBA00022919"/>
    </source>
</evidence>
<dbReference type="GO" id="GO:0046513">
    <property type="term" value="P:ceramide biosynthetic process"/>
    <property type="evidence" value="ECO:0007669"/>
    <property type="project" value="TreeGrafter"/>
</dbReference>
<gene>
    <name evidence="11" type="ORF">NAEGRDRAFT_63877</name>
</gene>
<feature type="transmembrane region" description="Helical" evidence="9">
    <location>
        <begin position="97"/>
        <end position="118"/>
    </location>
</feature>
<dbReference type="PANTHER" id="PTHR21290:SF25">
    <property type="entry name" value="SPHINGOMYELIN SYNTHASE-RELATED PROTEIN 1"/>
    <property type="match status" value="1"/>
</dbReference>
<feature type="transmembrane region" description="Helical" evidence="9">
    <location>
        <begin position="154"/>
        <end position="174"/>
    </location>
</feature>
<comment type="subcellular location">
    <subcellularLocation>
        <location evidence="1">Membrane</location>
        <topology evidence="1">Multi-pass membrane protein</topology>
    </subcellularLocation>
</comment>
<evidence type="ECO:0000313" key="12">
    <source>
        <dbReference type="Proteomes" id="UP000006671"/>
    </source>
</evidence>
<evidence type="ECO:0000256" key="3">
    <source>
        <dbReference type="ARBA" id="ARBA00022679"/>
    </source>
</evidence>
<dbReference type="VEuPathDB" id="AmoebaDB:NAEGRDRAFT_63877"/>
<dbReference type="GO" id="GO:0005789">
    <property type="term" value="C:endoplasmic reticulum membrane"/>
    <property type="evidence" value="ECO:0007669"/>
    <property type="project" value="TreeGrafter"/>
</dbReference>
<dbReference type="InParanoid" id="D2V4R1"/>
<feature type="domain" description="Sphingomyelin synthase-like" evidence="10">
    <location>
        <begin position="150"/>
        <end position="237"/>
    </location>
</feature>
<dbReference type="GO" id="GO:0033188">
    <property type="term" value="F:sphingomyelin synthase activity"/>
    <property type="evidence" value="ECO:0007669"/>
    <property type="project" value="TreeGrafter"/>
</dbReference>
<dbReference type="Proteomes" id="UP000006671">
    <property type="component" value="Unassembled WGS sequence"/>
</dbReference>
<keyword evidence="7" id="KW-0443">Lipid metabolism</keyword>
<sequence length="315" mass="35726">MSADLSLISPAVSSSYSTCKKDSMGENIGKIVTMVFVVPRVDVHAPPSSDVLLNAFKHTNPSAFKVTEIMTGVLVFILLVISLAHGRERVYILPRFLFIRATLINLRTLCISFTTFSIPTRVLSQQCSNLQELTQEKLWKSINLFEFSETCGDYVFSGHATTLIVAVWFVWYYRRSISIISSLSSSRSSSAFIKLMNVLLICLVVIGCMCILFAKEHYSVDVFVGGLISVMRCALYHLLVDLYRKRCEEDSIIPEKCGVVYSFVVQIGGGWLEEQGFRKYLTQLGLMWKIKYQLFRKQNSLRTSCKINICNFSKY</sequence>
<keyword evidence="12" id="KW-1185">Reference proteome</keyword>
<comment type="similarity">
    <text evidence="2">Belongs to the sphingomyelin synthase family.</text>
</comment>
<evidence type="ECO:0000256" key="1">
    <source>
        <dbReference type="ARBA" id="ARBA00004141"/>
    </source>
</evidence>
<keyword evidence="3" id="KW-0808">Transferase</keyword>
<dbReference type="RefSeq" id="XP_002680890.1">
    <property type="nucleotide sequence ID" value="XM_002680844.1"/>
</dbReference>
<dbReference type="InterPro" id="IPR045221">
    <property type="entry name" value="Sphingomyelin_synth-like"/>
</dbReference>
<dbReference type="PANTHER" id="PTHR21290">
    <property type="entry name" value="SPHINGOMYELIN SYNTHETASE"/>
    <property type="match status" value="1"/>
</dbReference>
<dbReference type="GO" id="GO:0000139">
    <property type="term" value="C:Golgi membrane"/>
    <property type="evidence" value="ECO:0007669"/>
    <property type="project" value="TreeGrafter"/>
</dbReference>
<organism evidence="12">
    <name type="scientific">Naegleria gruberi</name>
    <name type="common">Amoeba</name>
    <dbReference type="NCBI Taxonomy" id="5762"/>
    <lineage>
        <taxon>Eukaryota</taxon>
        <taxon>Discoba</taxon>
        <taxon>Heterolobosea</taxon>
        <taxon>Tetramitia</taxon>
        <taxon>Eutetramitia</taxon>
        <taxon>Vahlkampfiidae</taxon>
        <taxon>Naegleria</taxon>
    </lineage>
</organism>
<proteinExistence type="inferred from homology"/>
<feature type="transmembrane region" description="Helical" evidence="9">
    <location>
        <begin position="66"/>
        <end position="85"/>
    </location>
</feature>
<accession>D2V4R1</accession>
<dbReference type="OrthoDB" id="422827at2759"/>
<dbReference type="GO" id="GO:0047493">
    <property type="term" value="F:ceramide cholinephosphotransferase activity"/>
    <property type="evidence" value="ECO:0007669"/>
    <property type="project" value="TreeGrafter"/>
</dbReference>
<evidence type="ECO:0000259" key="10">
    <source>
        <dbReference type="Pfam" id="PF14360"/>
    </source>
</evidence>
<evidence type="ECO:0000256" key="8">
    <source>
        <dbReference type="ARBA" id="ARBA00023136"/>
    </source>
</evidence>
<feature type="transmembrane region" description="Helical" evidence="9">
    <location>
        <begin position="195"/>
        <end position="214"/>
    </location>
</feature>